<evidence type="ECO:0000259" key="7">
    <source>
        <dbReference type="PROSITE" id="PS51369"/>
    </source>
</evidence>
<comment type="caution">
    <text evidence="8">The sequence shown here is derived from an EMBL/GenBank/DDBJ whole genome shotgun (WGS) entry which is preliminary data.</text>
</comment>
<keyword evidence="3" id="KW-0238">DNA-binding</keyword>
<evidence type="ECO:0000256" key="4">
    <source>
        <dbReference type="ARBA" id="ARBA00023163"/>
    </source>
</evidence>
<evidence type="ECO:0000313" key="9">
    <source>
        <dbReference type="Proteomes" id="UP000653305"/>
    </source>
</evidence>
<keyword evidence="2" id="KW-0805">Transcription regulation</keyword>
<dbReference type="GO" id="GO:0005634">
    <property type="term" value="C:nucleus"/>
    <property type="evidence" value="ECO:0007669"/>
    <property type="project" value="UniProtKB-SubCell"/>
</dbReference>
<dbReference type="OrthoDB" id="1927134at2759"/>
<name>A0A830BTF8_9LAMI</name>
<keyword evidence="6" id="KW-0732">Signal</keyword>
<gene>
    <name evidence="8" type="ORF">PHJA_001265700</name>
</gene>
<reference evidence="8" key="1">
    <citation type="submission" date="2020-07" db="EMBL/GenBank/DDBJ databases">
        <title>Ethylene signaling mediates host invasion by parasitic plants.</title>
        <authorList>
            <person name="Yoshida S."/>
        </authorList>
    </citation>
    <scope>NUCLEOTIDE SEQUENCE</scope>
    <source>
        <strain evidence="8">Okayama</strain>
    </source>
</reference>
<dbReference type="Proteomes" id="UP000653305">
    <property type="component" value="Unassembled WGS sequence"/>
</dbReference>
<evidence type="ECO:0000256" key="3">
    <source>
        <dbReference type="ARBA" id="ARBA00023125"/>
    </source>
</evidence>
<accession>A0A830BTF8</accession>
<dbReference type="PROSITE" id="PS51369">
    <property type="entry name" value="TCP"/>
    <property type="match status" value="1"/>
</dbReference>
<dbReference type="GO" id="GO:0003700">
    <property type="term" value="F:DNA-binding transcription factor activity"/>
    <property type="evidence" value="ECO:0007669"/>
    <property type="project" value="InterPro"/>
</dbReference>
<feature type="signal peptide" evidence="6">
    <location>
        <begin position="1"/>
        <end position="17"/>
    </location>
</feature>
<evidence type="ECO:0000256" key="1">
    <source>
        <dbReference type="ARBA" id="ARBA00004123"/>
    </source>
</evidence>
<protein>
    <submittedName>
        <fullName evidence="8">Transcription factor tcp3</fullName>
    </submittedName>
</protein>
<dbReference type="InterPro" id="IPR017887">
    <property type="entry name" value="TF_TCP_subgr"/>
</dbReference>
<feature type="domain" description="TCP" evidence="7">
    <location>
        <begin position="26"/>
        <end position="84"/>
    </location>
</feature>
<dbReference type="Pfam" id="PF03634">
    <property type="entry name" value="TCP"/>
    <property type="match status" value="1"/>
</dbReference>
<feature type="chain" id="PRO_5032982594" evidence="6">
    <location>
        <begin position="18"/>
        <end position="149"/>
    </location>
</feature>
<proteinExistence type="predicted"/>
<dbReference type="GO" id="GO:0043565">
    <property type="term" value="F:sequence-specific DNA binding"/>
    <property type="evidence" value="ECO:0007669"/>
    <property type="project" value="TreeGrafter"/>
</dbReference>
<evidence type="ECO:0000256" key="2">
    <source>
        <dbReference type="ARBA" id="ARBA00023015"/>
    </source>
</evidence>
<dbReference type="PANTHER" id="PTHR31072:SF273">
    <property type="entry name" value="TRANSCRIPTION FACTOR TCP4"/>
    <property type="match status" value="1"/>
</dbReference>
<dbReference type="EMBL" id="BMAC01000238">
    <property type="protein sequence ID" value="GFP91217.1"/>
    <property type="molecule type" value="Genomic_DNA"/>
</dbReference>
<dbReference type="InterPro" id="IPR005333">
    <property type="entry name" value="Transcription_factor_TCP"/>
</dbReference>
<dbReference type="PANTHER" id="PTHR31072">
    <property type="entry name" value="TRANSCRIPTION FACTOR TCP4-RELATED"/>
    <property type="match status" value="1"/>
</dbReference>
<dbReference type="AlphaFoldDB" id="A0A830BTF8"/>
<keyword evidence="9" id="KW-1185">Reference proteome</keyword>
<keyword evidence="5" id="KW-0539">Nucleus</keyword>
<evidence type="ECO:0000256" key="5">
    <source>
        <dbReference type="ARBA" id="ARBA00023242"/>
    </source>
</evidence>
<comment type="subcellular location">
    <subcellularLocation>
        <location evidence="1">Nucleus</location>
    </subcellularLocation>
</comment>
<organism evidence="8 9">
    <name type="scientific">Phtheirospermum japonicum</name>
    <dbReference type="NCBI Taxonomy" id="374723"/>
    <lineage>
        <taxon>Eukaryota</taxon>
        <taxon>Viridiplantae</taxon>
        <taxon>Streptophyta</taxon>
        <taxon>Embryophyta</taxon>
        <taxon>Tracheophyta</taxon>
        <taxon>Spermatophyta</taxon>
        <taxon>Magnoliopsida</taxon>
        <taxon>eudicotyledons</taxon>
        <taxon>Gunneridae</taxon>
        <taxon>Pentapetalae</taxon>
        <taxon>asterids</taxon>
        <taxon>lamiids</taxon>
        <taxon>Lamiales</taxon>
        <taxon>Orobanchaceae</taxon>
        <taxon>Orobanchaceae incertae sedis</taxon>
        <taxon>Phtheirospermum</taxon>
    </lineage>
</organism>
<keyword evidence="4" id="KW-0804">Transcription</keyword>
<sequence>MRFLIAALIGVIVEVQGRHIVRSTDRKDRHSKVYTAKGPRDCHVRLTAHTAIRFYDIQDRLGYDRPSKSIDWLINKAKAAIDELAKLPAWHPTASTLREIPNKKTSTIQHHDQHYLIQLHLHLHFVDNKRPICVSFRDKPRNHLSPNLY</sequence>
<evidence type="ECO:0000313" key="8">
    <source>
        <dbReference type="EMBL" id="GFP91217.1"/>
    </source>
</evidence>
<evidence type="ECO:0000256" key="6">
    <source>
        <dbReference type="SAM" id="SignalP"/>
    </source>
</evidence>